<dbReference type="PROSITE" id="PS50086">
    <property type="entry name" value="TBC_RABGAP"/>
    <property type="match status" value="1"/>
</dbReference>
<dbReference type="SMART" id="SM00568">
    <property type="entry name" value="GRAM"/>
    <property type="match status" value="2"/>
</dbReference>
<dbReference type="SMART" id="SM00164">
    <property type="entry name" value="TBC"/>
    <property type="match status" value="1"/>
</dbReference>
<dbReference type="InterPro" id="IPR002048">
    <property type="entry name" value="EF_hand_dom"/>
</dbReference>
<evidence type="ECO:0008006" key="8">
    <source>
        <dbReference type="Google" id="ProtNLM"/>
    </source>
</evidence>
<proteinExistence type="predicted"/>
<evidence type="ECO:0000256" key="1">
    <source>
        <dbReference type="ARBA" id="ARBA00022468"/>
    </source>
</evidence>
<dbReference type="PANTHER" id="PTHR47219:SF20">
    <property type="entry name" value="TBC1 DOMAIN FAMILY MEMBER 2B"/>
    <property type="match status" value="1"/>
</dbReference>
<sequence>MWTLPTAIETSSFWKTIKETDLFLMQKSSENEANSTMLKSDHTTHIPGGAVDANIQMIAAAETLKEAEADWAWIEEMLLPELKQLEDKGDKVAFALLKFTSMVQNQDVETDEKSSDAKFRAAARSWRQLFRMDDTERLVNFYSCSYHRKLMNQGWMYVSISHCCFYSFVLGTETKVVIELKDVEELSKEKSKRGMISDSIRIVTRNKTEHFFSNLFQRDETFELLEYLTNLALQRLLKATSTDPAPGLSLKHAKSLTDMLTSPAAILGLEKGGDVSRPLKQSFELQRRNMKFQWLFNLPNAESIIEEISVTCSVSGTNTNFQGRLYLSDTFLCFLSAAKYQCQLALPFFAIMRVERINSQTSTVAITARHQLKLLFQFLGDRTIADKFCASLKDRLQAHVGAMKRLKSFLSTCQSEDLLSGRDVQVGGLGVKYGYVDSKKAVEKSKLRYWISYFREYGRNLTLVRLPTFIKLVRIGLPNTLRGEIWELCSGAVYKRFVNEGYYERLHVEHGGEVSLSTEEIEKDLNRSLPEYSGYQTAEGINQLRRVLYAFSYHEPEIGYCQAMNIVVSVLLIYLTEEQAFWILTVLCAQMLPGYYTVNMVGAVIDNHVFESLVHRFMPVLGDHIKRYDIQLSVACLPWFLSLFINSLPLPYSLRILDCFFMEGAKVLFQVGLAILKINGDAILNIKDDGELMNILKEYFSNLDDIFQEEGQNARPTTKFNQLMLTAYREFQNVTNDMIVDLRKTHQLKVIQNMDLYAKRSVVRNLTFTSKFTKDELLFLCDQFYTAQFYDTKSAKLHPDRLDFSQFKRLVSKVAVWANTEADQDNQLARNGNDSSGKSIVGSDFIDRLFSKVFDINGDGLVDLQDIVRGLAKLIHSGSDAWIGIIFSTHDGDGDGELNREETIHVSETLLFLTRQLEGDKHLGSVSTFLNRSFTSGETDSAATSPASGAPELNTASTGVPTTDAEDHSNPPGAHAFSLKQSTMEAVIADDEFLKHLFAEVLPSQFKLYDTNTSVKQKVMAPSMHEISESLWSGGLKWATDRITTGKRIPSDTSTSSVAVPGAIVAAPVESDMIASDPPDVITEAVKHVDVSDEDTDYDRALLDEVDSLLREAELTDGDTSGIDTILT</sequence>
<feature type="compositionally biased region" description="Polar residues" evidence="3">
    <location>
        <begin position="936"/>
        <end position="947"/>
    </location>
</feature>
<dbReference type="Gene3D" id="2.30.29.30">
    <property type="entry name" value="Pleckstrin-homology domain (PH domain)/Phosphotyrosine-binding domain (PTB)"/>
    <property type="match status" value="2"/>
</dbReference>
<evidence type="ECO:0000313" key="7">
    <source>
        <dbReference type="Proteomes" id="UP001648503"/>
    </source>
</evidence>
<dbReference type="EMBL" id="JAFCIX010000330">
    <property type="protein sequence ID" value="KAH6594708.1"/>
    <property type="molecule type" value="Genomic_DNA"/>
</dbReference>
<dbReference type="Proteomes" id="UP001648503">
    <property type="component" value="Unassembled WGS sequence"/>
</dbReference>
<feature type="region of interest" description="Disordered" evidence="3">
    <location>
        <begin position="936"/>
        <end position="976"/>
    </location>
</feature>
<organism evidence="6 7">
    <name type="scientific">Batrachochytrium salamandrivorans</name>
    <dbReference type="NCBI Taxonomy" id="1357716"/>
    <lineage>
        <taxon>Eukaryota</taxon>
        <taxon>Fungi</taxon>
        <taxon>Fungi incertae sedis</taxon>
        <taxon>Chytridiomycota</taxon>
        <taxon>Chytridiomycota incertae sedis</taxon>
        <taxon>Chytridiomycetes</taxon>
        <taxon>Rhizophydiales</taxon>
        <taxon>Rhizophydiales incertae sedis</taxon>
        <taxon>Batrachochytrium</taxon>
    </lineage>
</organism>
<dbReference type="PROSITE" id="PS00018">
    <property type="entry name" value="EF_HAND_1"/>
    <property type="match status" value="1"/>
</dbReference>
<dbReference type="InterPro" id="IPR000195">
    <property type="entry name" value="Rab-GAP-TBC_dom"/>
</dbReference>
<dbReference type="Gene3D" id="1.10.472.80">
    <property type="entry name" value="Ypt/Rab-GAP domain of gyp1p, domain 3"/>
    <property type="match status" value="1"/>
</dbReference>
<dbReference type="Pfam" id="PF00566">
    <property type="entry name" value="RabGAP-TBC"/>
    <property type="match status" value="1"/>
</dbReference>
<keyword evidence="2" id="KW-0106">Calcium</keyword>
<evidence type="ECO:0000256" key="2">
    <source>
        <dbReference type="ARBA" id="ARBA00022837"/>
    </source>
</evidence>
<dbReference type="InterPro" id="IPR004182">
    <property type="entry name" value="GRAM"/>
</dbReference>
<evidence type="ECO:0000259" key="5">
    <source>
        <dbReference type="PROSITE" id="PS50222"/>
    </source>
</evidence>
<evidence type="ECO:0000259" key="4">
    <source>
        <dbReference type="PROSITE" id="PS50086"/>
    </source>
</evidence>
<gene>
    <name evidence="6" type="ORF">BASA50_006384</name>
</gene>
<feature type="domain" description="EF-hand" evidence="5">
    <location>
        <begin position="841"/>
        <end position="877"/>
    </location>
</feature>
<dbReference type="InterPro" id="IPR050302">
    <property type="entry name" value="Rab_GAP_TBC_domain"/>
</dbReference>
<dbReference type="Pfam" id="PF02893">
    <property type="entry name" value="GRAM"/>
    <property type="match status" value="2"/>
</dbReference>
<dbReference type="Gene3D" id="1.10.8.270">
    <property type="entry name" value="putative rabgap domain of human tbc1 domain family member 14 like domains"/>
    <property type="match status" value="1"/>
</dbReference>
<accession>A0ABQ8FA15</accession>
<comment type="caution">
    <text evidence="6">The sequence shown here is derived from an EMBL/GenBank/DDBJ whole genome shotgun (WGS) entry which is preliminary data.</text>
</comment>
<dbReference type="PANTHER" id="PTHR47219">
    <property type="entry name" value="RAB GTPASE-ACTIVATING PROTEIN 1-LIKE"/>
    <property type="match status" value="1"/>
</dbReference>
<dbReference type="SUPFAM" id="SSF47923">
    <property type="entry name" value="Ypt/Rab-GAP domain of gyp1p"/>
    <property type="match status" value="2"/>
</dbReference>
<dbReference type="InterPro" id="IPR018247">
    <property type="entry name" value="EF_Hand_1_Ca_BS"/>
</dbReference>
<reference evidence="6 7" key="1">
    <citation type="submission" date="2021-02" db="EMBL/GenBank/DDBJ databases">
        <title>Variation within the Batrachochytrium salamandrivorans European outbreak.</title>
        <authorList>
            <person name="Kelly M."/>
            <person name="Pasmans F."/>
            <person name="Shea T.P."/>
            <person name="Munoz J.F."/>
            <person name="Carranza S."/>
            <person name="Cuomo C.A."/>
            <person name="Martel A."/>
        </authorList>
    </citation>
    <scope>NUCLEOTIDE SEQUENCE [LARGE SCALE GENOMIC DNA]</scope>
    <source>
        <strain evidence="6 7">AMFP18/2</strain>
    </source>
</reference>
<evidence type="ECO:0000256" key="3">
    <source>
        <dbReference type="SAM" id="MobiDB-lite"/>
    </source>
</evidence>
<name>A0ABQ8FA15_9FUNG</name>
<dbReference type="InterPro" id="IPR011993">
    <property type="entry name" value="PH-like_dom_sf"/>
</dbReference>
<dbReference type="PROSITE" id="PS50222">
    <property type="entry name" value="EF_HAND_2"/>
    <property type="match status" value="1"/>
</dbReference>
<keyword evidence="7" id="KW-1185">Reference proteome</keyword>
<dbReference type="Gene3D" id="1.10.238.10">
    <property type="entry name" value="EF-hand"/>
    <property type="match status" value="1"/>
</dbReference>
<feature type="domain" description="Rab-GAP TBC" evidence="4">
    <location>
        <begin position="476"/>
        <end position="664"/>
    </location>
</feature>
<dbReference type="InterPro" id="IPR011992">
    <property type="entry name" value="EF-hand-dom_pair"/>
</dbReference>
<keyword evidence="1" id="KW-0343">GTPase activation</keyword>
<dbReference type="SUPFAM" id="SSF47473">
    <property type="entry name" value="EF-hand"/>
    <property type="match status" value="1"/>
</dbReference>
<dbReference type="InterPro" id="IPR035969">
    <property type="entry name" value="Rab-GAP_TBC_sf"/>
</dbReference>
<protein>
    <recommendedName>
        <fullName evidence="8">Rab-GAP TBC domain-containing protein</fullName>
    </recommendedName>
</protein>
<evidence type="ECO:0000313" key="6">
    <source>
        <dbReference type="EMBL" id="KAH6594708.1"/>
    </source>
</evidence>